<organism evidence="1 2">
    <name type="scientific">Microbacterium testaceum (strain StLB037)</name>
    <dbReference type="NCBI Taxonomy" id="979556"/>
    <lineage>
        <taxon>Bacteria</taxon>
        <taxon>Bacillati</taxon>
        <taxon>Actinomycetota</taxon>
        <taxon>Actinomycetes</taxon>
        <taxon>Micrococcales</taxon>
        <taxon>Microbacteriaceae</taxon>
        <taxon>Microbacterium</taxon>
    </lineage>
</organism>
<gene>
    <name evidence="1" type="ORF">SAMN04487788_1144</name>
</gene>
<dbReference type="PANTHER" id="PTHR12475:SF4">
    <property type="entry name" value="PROTEIN THEM6"/>
    <property type="match status" value="1"/>
</dbReference>
<dbReference type="SUPFAM" id="SSF54637">
    <property type="entry name" value="Thioesterase/thiol ester dehydrase-isomerase"/>
    <property type="match status" value="1"/>
</dbReference>
<accession>A0A1H0MT89</accession>
<dbReference type="PANTHER" id="PTHR12475">
    <property type="match status" value="1"/>
</dbReference>
<dbReference type="CDD" id="cd00586">
    <property type="entry name" value="4HBT"/>
    <property type="match status" value="1"/>
</dbReference>
<evidence type="ECO:0000313" key="2">
    <source>
        <dbReference type="Proteomes" id="UP000186456"/>
    </source>
</evidence>
<dbReference type="Gene3D" id="3.10.129.10">
    <property type="entry name" value="Hotdog Thioesterase"/>
    <property type="match status" value="1"/>
</dbReference>
<sequence length="195" mass="22265">MVESLRSPLVNVLWRTLLVLARARRRLRREGPLDPNTVARMSIRVLPTDIDLLRHMNNGRYLSLFDLGRWDLLTRTGLLAAMTKQGWYAVVAAETITFRRSLELGQRFELETRLIGHDDRAVYLEHRALVKGEIYARAMIRARILRRTGGTVPHDELFAAVGRPEGLPDIEPWVHDWAAGSALPSTKRPAPSVWE</sequence>
<dbReference type="AlphaFoldDB" id="A0A1H0MT89"/>
<name>A0A1H0MT89_MICTS</name>
<proteinExistence type="predicted"/>
<dbReference type="Proteomes" id="UP000186456">
    <property type="component" value="Unassembled WGS sequence"/>
</dbReference>
<dbReference type="InterPro" id="IPR029069">
    <property type="entry name" value="HotDog_dom_sf"/>
</dbReference>
<dbReference type="Pfam" id="PF13279">
    <property type="entry name" value="4HBT_2"/>
    <property type="match status" value="1"/>
</dbReference>
<dbReference type="EMBL" id="FNJN01000002">
    <property type="protein sequence ID" value="SDO83526.1"/>
    <property type="molecule type" value="Genomic_DNA"/>
</dbReference>
<protein>
    <submittedName>
        <fullName evidence="1">Acyl-CoA thioesterase FadM</fullName>
    </submittedName>
</protein>
<dbReference type="InterPro" id="IPR051490">
    <property type="entry name" value="THEM6_lcsJ_thioesterase"/>
</dbReference>
<evidence type="ECO:0000313" key="1">
    <source>
        <dbReference type="EMBL" id="SDO83526.1"/>
    </source>
</evidence>
<reference evidence="1 2" key="1">
    <citation type="submission" date="2016-10" db="EMBL/GenBank/DDBJ databases">
        <authorList>
            <person name="de Groot N.N."/>
        </authorList>
    </citation>
    <scope>NUCLEOTIDE SEQUENCE [LARGE SCALE GENOMIC DNA]</scope>
    <source>
        <strain evidence="1 2">StLB037</strain>
    </source>
</reference>